<dbReference type="Gene3D" id="1.10.1740.10">
    <property type="match status" value="1"/>
</dbReference>
<evidence type="ECO:0000256" key="5">
    <source>
        <dbReference type="ARBA" id="ARBA00023163"/>
    </source>
</evidence>
<dbReference type="InterPro" id="IPR013325">
    <property type="entry name" value="RNA_pol_sigma_r2"/>
</dbReference>
<dbReference type="OrthoDB" id="291047at2"/>
<evidence type="ECO:0000256" key="3">
    <source>
        <dbReference type="ARBA" id="ARBA00023082"/>
    </source>
</evidence>
<dbReference type="PANTHER" id="PTHR43133:SF8">
    <property type="entry name" value="RNA POLYMERASE SIGMA FACTOR HI_1459-RELATED"/>
    <property type="match status" value="1"/>
</dbReference>
<sequence>MHEHSTSGLANSLEQQVPFLARLARALVSDEHAAEDLVQETLASALTQARHEGESTRPPRRAGGELAALGPSRLRAWLATTLRRRSIDRRRVQGPALLGEASSMGSTPGPAASPDAIAERLERQQLLHKALAALPDTYRTPLVLRYQDGMSAASIASASGTPLPTMRSRLRRGLELLREELDRSSGGGDEARERWLAALVPLAALDRTSSTAIVHAAPAAVSASSWLAALFLKPAVLALVAAALVGAAWVYSRPVAEVEPVHDTVAMGRSRGAASGVDLLATTQPETPDRVPLGGSPTIALGSEIGTAAPSSLAPLKQPITLMARILSSTSGTAVAARVRVADGGQATASPLDGAIGIEVIPKDAIELVVSHPDFLTRTFPLDGWVDELARRDVVDLGILELTPRNEIRVTVIDGSQRPIAGATCWLHRPLTRELTGNRPGPGPEDRPRLIGPTDENGQVRFPLAYSVTATVMTPDGRMGADLILAGEDRWIQVEGPARSITFRSSSDGSPVVNRAFPIGWQREAAETGWFVRTDERGRAMLPSGEGSMTICMSSPRLLIDAVSIDGVAAKNVAAGDFLATVPLGRNDQLLEVGVGEREVELRLIDARTGAPIHGPTFFHEQRLRSPGDLGEDDLVEPTWRGVRSDLRAEAVDGRLVVHSWFTDAQENAEKRRRWIAVAGYAVKFLDGGSPLAGRTIEMEPASSRRLRLLDGEGRPMATSLMLKQPEGITLELETDAAGLTVPLPWKEGQSWKCWAQGLTASGKSEWIEISADELLASDPMTLRSATALGKIRITGVPIDAPPISARTENGRPVPAIVESENPDSNQAPSERVAVIRGLTPGLYATGTQAWVDQMNARTLGPASLGSRPEGLGTPFAELLIEVQPDTQTEIPWDLGLAQQPPRRGPGDLRGPRGRGACCAPALRLARNEDLLRTPWALAFLRSGRALQDRSRRPGTRRLPLRPLRARLVRPEAAHPRFPAGPRRRDLPHLTHFVRAGGQQRRRVGRGRGTRKELPDRLARRRARRPRCADGLPARLSLGRLESRGAPEAGESTGAHLEAEDHLPPQA</sequence>
<keyword evidence="4" id="KW-0238">DNA-binding</keyword>
<protein>
    <submittedName>
        <fullName evidence="8">ECF RNA polymerase sigma factor SigW</fullName>
    </submittedName>
</protein>
<dbReference type="RefSeq" id="WP_145205032.1">
    <property type="nucleotide sequence ID" value="NZ_CP036434.1"/>
</dbReference>
<reference evidence="8 9" key="1">
    <citation type="submission" date="2019-02" db="EMBL/GenBank/DDBJ databases">
        <title>Deep-cultivation of Planctomycetes and their phenomic and genomic characterization uncovers novel biology.</title>
        <authorList>
            <person name="Wiegand S."/>
            <person name="Jogler M."/>
            <person name="Boedeker C."/>
            <person name="Pinto D."/>
            <person name="Vollmers J."/>
            <person name="Rivas-Marin E."/>
            <person name="Kohn T."/>
            <person name="Peeters S.H."/>
            <person name="Heuer A."/>
            <person name="Rast P."/>
            <person name="Oberbeckmann S."/>
            <person name="Bunk B."/>
            <person name="Jeske O."/>
            <person name="Meyerdierks A."/>
            <person name="Storesund J.E."/>
            <person name="Kallscheuer N."/>
            <person name="Luecker S."/>
            <person name="Lage O.M."/>
            <person name="Pohl T."/>
            <person name="Merkel B.J."/>
            <person name="Hornburger P."/>
            <person name="Mueller R.-W."/>
            <person name="Bruemmer F."/>
            <person name="Labrenz M."/>
            <person name="Spormann A.M."/>
            <person name="Op den Camp H."/>
            <person name="Overmann J."/>
            <person name="Amann R."/>
            <person name="Jetten M.S.M."/>
            <person name="Mascher T."/>
            <person name="Medema M.H."/>
            <person name="Devos D.P."/>
            <person name="Kaster A.-K."/>
            <person name="Ovreas L."/>
            <person name="Rohde M."/>
            <person name="Galperin M.Y."/>
            <person name="Jogler C."/>
        </authorList>
    </citation>
    <scope>NUCLEOTIDE SEQUENCE [LARGE SCALE GENOMIC DNA]</scope>
    <source>
        <strain evidence="8 9">Poly30</strain>
    </source>
</reference>
<evidence type="ECO:0000256" key="6">
    <source>
        <dbReference type="SAM" id="MobiDB-lite"/>
    </source>
</evidence>
<accession>A0A518F0K0</accession>
<dbReference type="Pfam" id="PF08281">
    <property type="entry name" value="Sigma70_r4_2"/>
    <property type="match status" value="1"/>
</dbReference>
<feature type="compositionally biased region" description="Basic residues" evidence="6">
    <location>
        <begin position="1000"/>
        <end position="1009"/>
    </location>
</feature>
<dbReference type="GO" id="GO:0006352">
    <property type="term" value="P:DNA-templated transcription initiation"/>
    <property type="evidence" value="ECO:0007669"/>
    <property type="project" value="InterPro"/>
</dbReference>
<evidence type="ECO:0000313" key="8">
    <source>
        <dbReference type="EMBL" id="QDV09872.1"/>
    </source>
</evidence>
<dbReference type="InterPro" id="IPR014284">
    <property type="entry name" value="RNA_pol_sigma-70_dom"/>
</dbReference>
<feature type="region of interest" description="Disordered" evidence="6">
    <location>
        <begin position="47"/>
        <end position="66"/>
    </location>
</feature>
<feature type="region of interest" description="Disordered" evidence="6">
    <location>
        <begin position="995"/>
        <end position="1067"/>
    </location>
</feature>
<evidence type="ECO:0000256" key="2">
    <source>
        <dbReference type="ARBA" id="ARBA00023015"/>
    </source>
</evidence>
<dbReference type="GO" id="GO:0016987">
    <property type="term" value="F:sigma factor activity"/>
    <property type="evidence" value="ECO:0007669"/>
    <property type="project" value="UniProtKB-KW"/>
</dbReference>
<dbReference type="Gene3D" id="1.10.10.10">
    <property type="entry name" value="Winged helix-like DNA-binding domain superfamily/Winged helix DNA-binding domain"/>
    <property type="match status" value="1"/>
</dbReference>
<dbReference type="InterPro" id="IPR013324">
    <property type="entry name" value="RNA_pol_sigma_r3/r4-like"/>
</dbReference>
<feature type="compositionally biased region" description="Basic and acidic residues" evidence="6">
    <location>
        <begin position="1057"/>
        <end position="1067"/>
    </location>
</feature>
<evidence type="ECO:0000313" key="9">
    <source>
        <dbReference type="Proteomes" id="UP000320390"/>
    </source>
</evidence>
<dbReference type="AlphaFoldDB" id="A0A518F0K0"/>
<feature type="region of interest" description="Disordered" evidence="6">
    <location>
        <begin position="433"/>
        <end position="454"/>
    </location>
</feature>
<evidence type="ECO:0000256" key="4">
    <source>
        <dbReference type="ARBA" id="ARBA00023125"/>
    </source>
</evidence>
<dbReference type="SUPFAM" id="SSF88946">
    <property type="entry name" value="Sigma2 domain of RNA polymerase sigma factors"/>
    <property type="match status" value="1"/>
</dbReference>
<name>A0A518F0K0_9BACT</name>
<dbReference type="EMBL" id="CP036434">
    <property type="protein sequence ID" value="QDV09872.1"/>
    <property type="molecule type" value="Genomic_DNA"/>
</dbReference>
<dbReference type="SUPFAM" id="SSF88659">
    <property type="entry name" value="Sigma3 and sigma4 domains of RNA polymerase sigma factors"/>
    <property type="match status" value="1"/>
</dbReference>
<dbReference type="NCBIfam" id="TIGR02937">
    <property type="entry name" value="sigma70-ECF"/>
    <property type="match status" value="1"/>
</dbReference>
<evidence type="ECO:0000256" key="1">
    <source>
        <dbReference type="ARBA" id="ARBA00010641"/>
    </source>
</evidence>
<dbReference type="GO" id="GO:0003677">
    <property type="term" value="F:DNA binding"/>
    <property type="evidence" value="ECO:0007669"/>
    <property type="project" value="UniProtKB-KW"/>
</dbReference>
<gene>
    <name evidence="8" type="primary">sigW_24</name>
    <name evidence="8" type="ORF">Poly30_54320</name>
</gene>
<keyword evidence="2" id="KW-0805">Transcription regulation</keyword>
<proteinExistence type="inferred from homology"/>
<dbReference type="Proteomes" id="UP000320390">
    <property type="component" value="Chromosome"/>
</dbReference>
<dbReference type="InterPro" id="IPR039425">
    <property type="entry name" value="RNA_pol_sigma-70-like"/>
</dbReference>
<evidence type="ECO:0000259" key="7">
    <source>
        <dbReference type="Pfam" id="PF08281"/>
    </source>
</evidence>
<dbReference type="InterPro" id="IPR036388">
    <property type="entry name" value="WH-like_DNA-bd_sf"/>
</dbReference>
<feature type="domain" description="RNA polymerase sigma factor 70 region 4 type 2" evidence="7">
    <location>
        <begin position="125"/>
        <end position="176"/>
    </location>
</feature>
<keyword evidence="5" id="KW-0804">Transcription</keyword>
<organism evidence="8 9">
    <name type="scientific">Saltatorellus ferox</name>
    <dbReference type="NCBI Taxonomy" id="2528018"/>
    <lineage>
        <taxon>Bacteria</taxon>
        <taxon>Pseudomonadati</taxon>
        <taxon>Planctomycetota</taxon>
        <taxon>Planctomycetia</taxon>
        <taxon>Planctomycetia incertae sedis</taxon>
        <taxon>Saltatorellus</taxon>
    </lineage>
</organism>
<keyword evidence="9" id="KW-1185">Reference proteome</keyword>
<keyword evidence="3" id="KW-0731">Sigma factor</keyword>
<dbReference type="PANTHER" id="PTHR43133">
    <property type="entry name" value="RNA POLYMERASE ECF-TYPE SIGMA FACTO"/>
    <property type="match status" value="1"/>
</dbReference>
<comment type="similarity">
    <text evidence="1">Belongs to the sigma-70 factor family. ECF subfamily.</text>
</comment>
<dbReference type="InterPro" id="IPR013249">
    <property type="entry name" value="RNA_pol_sigma70_r4_t2"/>
</dbReference>